<sequence>MPPSKAAEPSAKRRRTDAQLAQKRQADRVKHRSNRAESKMRLESIERDVSFLRDTISELLVQIRQPQPALAEAAASSVGQFSHQYSHHEQLQSSPSENNAPVSQFISTWLEHAGSHQYSTTAAPAPDNTFVTPQKSPSISSSPCSQQTTLVDCRCGLQHGHQSECLELKSFTVLYESHKALSQSPLLALSIARNPTLPNMLLHSTNDSPLTMLIGTTLRQFQARNVETLCGLYLLVYRLLRWRMYPNPDWYQDVPILMRPTEVQNTHLHPVCIDFLPWPALRDYLCQNQNKDSRHSVDLYIRSIKLHWPLEKPLLCTDSGGAVELHPDFEATVCDAQSWTLVSPWAEAFEHLKMHVN</sequence>
<accession>A0A7D5ZEE0</accession>
<dbReference type="KEGG" id="mbrn:26247507"/>
<proteinExistence type="predicted"/>
<reference evidence="2 3" key="1">
    <citation type="submission" date="2020-07" db="EMBL/GenBank/DDBJ databases">
        <title>Telomere length de novo assembly of all 7 chromosomes of the fungus, Metarhizium brunneum, using a novel assembly pipeline.</title>
        <authorList>
            <person name="Saud z."/>
            <person name="Kortsinoglou A."/>
            <person name="Kouvelis V.N."/>
            <person name="Butt T.M."/>
        </authorList>
    </citation>
    <scope>NUCLEOTIDE SEQUENCE [LARGE SCALE GENOMIC DNA]</scope>
    <source>
        <strain evidence="2 3">4556</strain>
    </source>
</reference>
<dbReference type="PANTHER" id="PTHR37012">
    <property type="entry name" value="B-ZIP TRANSCRIPTION FACTOR (EUROFUNG)-RELATED"/>
    <property type="match status" value="1"/>
</dbReference>
<gene>
    <name evidence="2" type="ORF">G6M90_00g113710</name>
</gene>
<dbReference type="Proteomes" id="UP000510686">
    <property type="component" value="Chromosome 7"/>
</dbReference>
<feature type="region of interest" description="Disordered" evidence="1">
    <location>
        <begin position="1"/>
        <end position="39"/>
    </location>
</feature>
<dbReference type="EMBL" id="CP058938">
    <property type="protein sequence ID" value="QLI74589.1"/>
    <property type="molecule type" value="Genomic_DNA"/>
</dbReference>
<dbReference type="AlphaFoldDB" id="A0A7D5ZEE0"/>
<evidence type="ECO:0000256" key="1">
    <source>
        <dbReference type="SAM" id="MobiDB-lite"/>
    </source>
</evidence>
<evidence type="ECO:0008006" key="4">
    <source>
        <dbReference type="Google" id="ProtNLM"/>
    </source>
</evidence>
<dbReference type="RefSeq" id="XP_065987947.1">
    <property type="nucleotide sequence ID" value="XM_066131898.1"/>
</dbReference>
<dbReference type="GeneID" id="26247507"/>
<evidence type="ECO:0000313" key="2">
    <source>
        <dbReference type="EMBL" id="QLI74589.1"/>
    </source>
</evidence>
<keyword evidence="3" id="KW-1185">Reference proteome</keyword>
<dbReference type="Pfam" id="PF11905">
    <property type="entry name" value="DUF3425"/>
    <property type="match status" value="1"/>
</dbReference>
<feature type="compositionally biased region" description="Basic and acidic residues" evidence="1">
    <location>
        <begin position="24"/>
        <end position="39"/>
    </location>
</feature>
<dbReference type="PANTHER" id="PTHR37012:SF2">
    <property type="entry name" value="BZIP DOMAIN-CONTAINING PROTEIN-RELATED"/>
    <property type="match status" value="1"/>
</dbReference>
<dbReference type="InterPro" id="IPR021833">
    <property type="entry name" value="DUF3425"/>
</dbReference>
<name>A0A7D5ZEE0_9HYPO</name>
<dbReference type="OrthoDB" id="4161589at2759"/>
<feature type="compositionally biased region" description="Low complexity" evidence="1">
    <location>
        <begin position="132"/>
        <end position="145"/>
    </location>
</feature>
<feature type="region of interest" description="Disordered" evidence="1">
    <location>
        <begin position="117"/>
        <end position="145"/>
    </location>
</feature>
<protein>
    <recommendedName>
        <fullName evidence="4">BZIP domain-containing protein</fullName>
    </recommendedName>
</protein>
<evidence type="ECO:0000313" key="3">
    <source>
        <dbReference type="Proteomes" id="UP000510686"/>
    </source>
</evidence>
<organism evidence="2 3">
    <name type="scientific">Metarhizium brunneum</name>
    <dbReference type="NCBI Taxonomy" id="500148"/>
    <lineage>
        <taxon>Eukaryota</taxon>
        <taxon>Fungi</taxon>
        <taxon>Dikarya</taxon>
        <taxon>Ascomycota</taxon>
        <taxon>Pezizomycotina</taxon>
        <taxon>Sordariomycetes</taxon>
        <taxon>Hypocreomycetidae</taxon>
        <taxon>Hypocreales</taxon>
        <taxon>Clavicipitaceae</taxon>
        <taxon>Metarhizium</taxon>
    </lineage>
</organism>